<proteinExistence type="predicted"/>
<evidence type="ECO:0000313" key="1">
    <source>
        <dbReference type="EMBL" id="EMR08380.1"/>
    </source>
</evidence>
<name>M7P3H0_PNEMU</name>
<keyword evidence="2" id="KW-1185">Reference proteome</keyword>
<sequence>MNEIQSNTSGVYNGLLQETLQNVSTPHKEYNFFMDHELSIPHTLFLKENHTPVSYPLTLDNNSDLVSPSLKLAKSASLHEIQLPSNFDHNKSYFSSYEPYVNSVSTKFDCPDISSLSLSGQSTIYSPLQDRNTTFSPLLNNSKSIFSDDSFSLKSERSLKAENYSTQSIFTKKYPENNNLHDTSFNFSVKDNWSGPWKNSTTLQSNSKTSPKSLFNDKLRLPVSQKSYTFNESQSQKTDEHETTSNINFLSNPSSFGTSPSSRFCTFFSKYNDYSDNLTLKCSPGSVLYHDHIQPYHNDYNYCQTNELQIPSVLLNSAKNNVFHSKDISIIPEQKSLENLNKNSSLLSTNDIIKRSVATIDDEIQFDMDEEISQNIS</sequence>
<dbReference type="VEuPathDB" id="FungiDB:PNEG_03220"/>
<dbReference type="Proteomes" id="UP000011958">
    <property type="component" value="Unassembled WGS sequence"/>
</dbReference>
<organism evidence="1 2">
    <name type="scientific">Pneumocystis murina (strain B123)</name>
    <name type="common">Mouse pneumocystis pneumonia agent</name>
    <name type="synonym">Pneumocystis carinii f. sp. muris</name>
    <dbReference type="NCBI Taxonomy" id="1069680"/>
    <lineage>
        <taxon>Eukaryota</taxon>
        <taxon>Fungi</taxon>
        <taxon>Dikarya</taxon>
        <taxon>Ascomycota</taxon>
        <taxon>Taphrinomycotina</taxon>
        <taxon>Pneumocystomycetes</taxon>
        <taxon>Pneumocystaceae</taxon>
        <taxon>Pneumocystis</taxon>
    </lineage>
</organism>
<comment type="caution">
    <text evidence="1">The sequence shown here is derived from an EMBL/GenBank/DDBJ whole genome shotgun (WGS) entry which is preliminary data.</text>
</comment>
<dbReference type="STRING" id="1069680.M7P3H0"/>
<dbReference type="OrthoDB" id="411372at2759"/>
<dbReference type="RefSeq" id="XP_007875283.1">
    <property type="nucleotide sequence ID" value="XM_007877092.1"/>
</dbReference>
<protein>
    <submittedName>
        <fullName evidence="1">Uncharacterized protein</fullName>
    </submittedName>
</protein>
<dbReference type="EMBL" id="AFWA02000010">
    <property type="protein sequence ID" value="EMR08380.1"/>
    <property type="molecule type" value="Genomic_DNA"/>
</dbReference>
<evidence type="ECO:0000313" key="2">
    <source>
        <dbReference type="Proteomes" id="UP000011958"/>
    </source>
</evidence>
<reference evidence="2" key="1">
    <citation type="journal article" date="2016" name="Nat. Commun.">
        <title>Genome analysis of three Pneumocystis species reveals adaptation mechanisms to life exclusively in mammalian hosts.</title>
        <authorList>
            <person name="Ma L."/>
            <person name="Chen Z."/>
            <person name="Huang D.W."/>
            <person name="Kutty G."/>
            <person name="Ishihara M."/>
            <person name="Wang H."/>
            <person name="Abouelleil A."/>
            <person name="Bishop L."/>
            <person name="Davey E."/>
            <person name="Deng R."/>
            <person name="Deng X."/>
            <person name="Fan L."/>
            <person name="Fantoni G."/>
            <person name="Fitzgerald M."/>
            <person name="Gogineni E."/>
            <person name="Goldberg J.M."/>
            <person name="Handley G."/>
            <person name="Hu X."/>
            <person name="Huber C."/>
            <person name="Jiao X."/>
            <person name="Jones K."/>
            <person name="Levin J.Z."/>
            <person name="Liu Y."/>
            <person name="Macdonald P."/>
            <person name="Melnikov A."/>
            <person name="Raley C."/>
            <person name="Sassi M."/>
            <person name="Sherman B.T."/>
            <person name="Song X."/>
            <person name="Sykes S."/>
            <person name="Tran B."/>
            <person name="Walsh L."/>
            <person name="Xia Y."/>
            <person name="Yang J."/>
            <person name="Young S."/>
            <person name="Zeng Q."/>
            <person name="Zheng X."/>
            <person name="Stephens R."/>
            <person name="Nusbaum C."/>
            <person name="Birren B.W."/>
            <person name="Azadi P."/>
            <person name="Lempicki R.A."/>
            <person name="Cuomo C.A."/>
            <person name="Kovacs J.A."/>
        </authorList>
    </citation>
    <scope>NUCLEOTIDE SEQUENCE [LARGE SCALE GENOMIC DNA]</scope>
    <source>
        <strain evidence="2">B123</strain>
    </source>
</reference>
<gene>
    <name evidence="1" type="ORF">PNEG_03220</name>
</gene>
<dbReference type="HOGENOM" id="CLU_733874_0_0_1"/>
<accession>M7P3H0</accession>
<dbReference type="GeneID" id="19896907"/>
<dbReference type="AlphaFoldDB" id="M7P3H0"/>